<dbReference type="GO" id="GO:0009381">
    <property type="term" value="F:excinuclease ABC activity"/>
    <property type="evidence" value="ECO:0007669"/>
    <property type="project" value="InterPro"/>
</dbReference>
<sequence length="426" mass="49159">MNYPSQPGVYWFLNNQGKVIYVGKAKNLNNRLKSYALINQSSPKTAAMLRERKTTKFKITESEFEALLLEAELIKTYQPGFNILLKDDRSKLYLNFTKETFPRIILTRKSGEFGPYPSSRQLTQILKILRQIFPYCDHPAGSEPAGKACFYYHLQLCPGACINKISPADYQKNINNLKLILKNKKSVLLRRLSQQLKQASIKQNFEQAAVFRDQINHLKNLPRVKLKPPSVLPILTTDIFHERIIHLRRLLKKFFSLPGRYPLTRIEAYDISNLQGTDPAGSLVVFINAQPAADQYRHFKIKSLTTPNDLKMLKELLTRRVQHQEWGIPNLILIDGGANQVKTALTAVPWNIPIIGLAKHPDRLICLNQQGTSLQVIKYPLPEHDPGTFLLQHLRDESHRFARRLHHHLRLSAYKEHPCRRSINRE</sequence>
<dbReference type="InterPro" id="IPR047296">
    <property type="entry name" value="GIY-YIG_UvrC_Cho"/>
</dbReference>
<dbReference type="EMBL" id="MNXQ01000019">
    <property type="protein sequence ID" value="OIP03941.1"/>
    <property type="molecule type" value="Genomic_DNA"/>
</dbReference>
<feature type="domain" description="GIY-YIG" evidence="7">
    <location>
        <begin position="5"/>
        <end position="83"/>
    </location>
</feature>
<evidence type="ECO:0000256" key="3">
    <source>
        <dbReference type="ARBA" id="ARBA00022769"/>
    </source>
</evidence>
<dbReference type="Gene3D" id="3.30.420.340">
    <property type="entry name" value="UvrC, RNAse H endonuclease domain"/>
    <property type="match status" value="1"/>
</dbReference>
<keyword evidence="4" id="KW-0267">Excision nuclease</keyword>
<dbReference type="Gene3D" id="4.10.860.10">
    <property type="entry name" value="UVR domain"/>
    <property type="match status" value="1"/>
</dbReference>
<evidence type="ECO:0000256" key="2">
    <source>
        <dbReference type="ARBA" id="ARBA00022763"/>
    </source>
</evidence>
<keyword evidence="3" id="KW-0228">DNA excision</keyword>
<gene>
    <name evidence="9" type="ORF">AUK18_00940</name>
</gene>
<dbReference type="Gene3D" id="3.40.1440.10">
    <property type="entry name" value="GIY-YIG endonuclease"/>
    <property type="match status" value="1"/>
</dbReference>
<evidence type="ECO:0000256" key="1">
    <source>
        <dbReference type="ARBA" id="ARBA00022490"/>
    </source>
</evidence>
<feature type="domain" description="UvrC family homology region profile" evidence="8">
    <location>
        <begin position="241"/>
        <end position="344"/>
    </location>
</feature>
<dbReference type="PANTHER" id="PTHR30562:SF1">
    <property type="entry name" value="UVRABC SYSTEM PROTEIN C"/>
    <property type="match status" value="1"/>
</dbReference>
<dbReference type="PROSITE" id="PS50151">
    <property type="entry name" value="UVR"/>
    <property type="match status" value="1"/>
</dbReference>
<evidence type="ECO:0000256" key="5">
    <source>
        <dbReference type="ARBA" id="ARBA00023204"/>
    </source>
</evidence>
<dbReference type="Proteomes" id="UP000183605">
    <property type="component" value="Unassembled WGS sequence"/>
</dbReference>
<dbReference type="InterPro" id="IPR036876">
    <property type="entry name" value="UVR_dom_sf"/>
</dbReference>
<dbReference type="SUPFAM" id="SSF46600">
    <property type="entry name" value="C-terminal UvrC-binding domain of UvrB"/>
    <property type="match status" value="1"/>
</dbReference>
<evidence type="ECO:0000313" key="9">
    <source>
        <dbReference type="EMBL" id="OIP03941.1"/>
    </source>
</evidence>
<keyword evidence="2" id="KW-0227">DNA damage</keyword>
<dbReference type="InterPro" id="IPR035901">
    <property type="entry name" value="GIY-YIG_endonuc_sf"/>
</dbReference>
<dbReference type="InterPro" id="IPR001943">
    <property type="entry name" value="UVR_dom"/>
</dbReference>
<reference evidence="9 10" key="1">
    <citation type="journal article" date="2016" name="Environ. Microbiol.">
        <title>Genomic resolution of a cold subsurface aquifer community provides metabolic insights for novel microbes adapted to high CO concentrations.</title>
        <authorList>
            <person name="Probst A.J."/>
            <person name="Castelle C.J."/>
            <person name="Singh A."/>
            <person name="Brown C.T."/>
            <person name="Anantharaman K."/>
            <person name="Sharon I."/>
            <person name="Hug L.A."/>
            <person name="Burstein D."/>
            <person name="Emerson J.B."/>
            <person name="Thomas B.C."/>
            <person name="Banfield J.F."/>
        </authorList>
    </citation>
    <scope>NUCLEOTIDE SEQUENCE [LARGE SCALE GENOMIC DNA]</scope>
    <source>
        <strain evidence="9">CG2_30_44_31</strain>
    </source>
</reference>
<dbReference type="Pfam" id="PF02151">
    <property type="entry name" value="UVR"/>
    <property type="match status" value="1"/>
</dbReference>
<dbReference type="Pfam" id="PF01541">
    <property type="entry name" value="GIY-YIG"/>
    <property type="match status" value="1"/>
</dbReference>
<evidence type="ECO:0008006" key="11">
    <source>
        <dbReference type="Google" id="ProtNLM"/>
    </source>
</evidence>
<dbReference type="AlphaFoldDB" id="A0A1J5AY02"/>
<evidence type="ECO:0000259" key="8">
    <source>
        <dbReference type="PROSITE" id="PS50165"/>
    </source>
</evidence>
<name>A0A1J5AY02_9BACT</name>
<keyword evidence="5" id="KW-0234">DNA repair</keyword>
<accession>A0A1J5AY02</accession>
<dbReference type="GO" id="GO:0006289">
    <property type="term" value="P:nucleotide-excision repair"/>
    <property type="evidence" value="ECO:0007669"/>
    <property type="project" value="InterPro"/>
</dbReference>
<dbReference type="CDD" id="cd10434">
    <property type="entry name" value="GIY-YIG_UvrC_Cho"/>
    <property type="match status" value="1"/>
</dbReference>
<evidence type="ECO:0000259" key="6">
    <source>
        <dbReference type="PROSITE" id="PS50151"/>
    </source>
</evidence>
<evidence type="ECO:0000259" key="7">
    <source>
        <dbReference type="PROSITE" id="PS50164"/>
    </source>
</evidence>
<organism evidence="9 10">
    <name type="scientific">Candidatus Beckwithbacteria bacterium CG2_30_44_31</name>
    <dbReference type="NCBI Taxonomy" id="1805035"/>
    <lineage>
        <taxon>Bacteria</taxon>
        <taxon>Candidatus Beckwithiibacteriota</taxon>
    </lineage>
</organism>
<comment type="caution">
    <text evidence="9">The sequence shown here is derived from an EMBL/GenBank/DDBJ whole genome shotgun (WGS) entry which is preliminary data.</text>
</comment>
<protein>
    <recommendedName>
        <fullName evidence="11">Excinuclease ABC subunit C</fullName>
    </recommendedName>
</protein>
<dbReference type="SMART" id="SM00465">
    <property type="entry name" value="GIYc"/>
    <property type="match status" value="1"/>
</dbReference>
<keyword evidence="1" id="KW-0963">Cytoplasm</keyword>
<dbReference type="PROSITE" id="PS50164">
    <property type="entry name" value="GIY_YIG"/>
    <property type="match status" value="1"/>
</dbReference>
<dbReference type="InterPro" id="IPR038476">
    <property type="entry name" value="UvrC_RNase_H_dom_sf"/>
</dbReference>
<evidence type="ECO:0000256" key="4">
    <source>
        <dbReference type="ARBA" id="ARBA00022881"/>
    </source>
</evidence>
<dbReference type="FunFam" id="3.40.1440.10:FF:000001">
    <property type="entry name" value="UvrABC system protein C"/>
    <property type="match status" value="1"/>
</dbReference>
<dbReference type="InterPro" id="IPR001162">
    <property type="entry name" value="UvrC_RNase_H_dom"/>
</dbReference>
<dbReference type="InterPro" id="IPR000305">
    <property type="entry name" value="GIY-YIG_endonuc"/>
</dbReference>
<dbReference type="PANTHER" id="PTHR30562">
    <property type="entry name" value="UVRC/OXIDOREDUCTASE"/>
    <property type="match status" value="1"/>
</dbReference>
<proteinExistence type="predicted"/>
<dbReference type="Pfam" id="PF08459">
    <property type="entry name" value="UvrC_RNaseH_dom"/>
    <property type="match status" value="1"/>
</dbReference>
<feature type="domain" description="UVR" evidence="6">
    <location>
        <begin position="186"/>
        <end position="221"/>
    </location>
</feature>
<dbReference type="GO" id="GO:0009380">
    <property type="term" value="C:excinuclease repair complex"/>
    <property type="evidence" value="ECO:0007669"/>
    <property type="project" value="TreeGrafter"/>
</dbReference>
<dbReference type="PROSITE" id="PS50165">
    <property type="entry name" value="UVRC"/>
    <property type="match status" value="1"/>
</dbReference>
<dbReference type="SUPFAM" id="SSF82771">
    <property type="entry name" value="GIY-YIG endonuclease"/>
    <property type="match status" value="1"/>
</dbReference>
<dbReference type="InterPro" id="IPR050066">
    <property type="entry name" value="UvrABC_protein_C"/>
</dbReference>
<evidence type="ECO:0000313" key="10">
    <source>
        <dbReference type="Proteomes" id="UP000183605"/>
    </source>
</evidence>